<organism evidence="4 5">
    <name type="scientific">Blumeria graminis f. sp. triticale</name>
    <dbReference type="NCBI Taxonomy" id="1689686"/>
    <lineage>
        <taxon>Eukaryota</taxon>
        <taxon>Fungi</taxon>
        <taxon>Dikarya</taxon>
        <taxon>Ascomycota</taxon>
        <taxon>Pezizomycotina</taxon>
        <taxon>Leotiomycetes</taxon>
        <taxon>Erysiphales</taxon>
        <taxon>Erysiphaceae</taxon>
        <taxon>Blumeria</taxon>
    </lineage>
</organism>
<accession>A0A9W4CXX6</accession>
<comment type="caution">
    <text evidence="4">The sequence shown here is derived from an EMBL/GenBank/DDBJ whole genome shotgun (WGS) entry which is preliminary data.</text>
</comment>
<feature type="compositionally biased region" description="Pro residues" evidence="1">
    <location>
        <begin position="372"/>
        <end position="410"/>
    </location>
</feature>
<feature type="signal peptide" evidence="2">
    <location>
        <begin position="1"/>
        <end position="18"/>
    </location>
</feature>
<sequence length="531" mass="57399">MRSLNAVALAALVGNTMAFWRMGCRARSGLVRLDPLVTPGGISEHMHAIHGSSGFSATATYEELMAGDCTSCEVAEDKSAYWHPALYFKDSATGKFSLVPQVGGMLAYYLLYPNAGNTTITSFPAGFQMIAGDTNQRNFTYPVPDIEKSLWNSNPYNTQAFLRQAALGFNCLNYAKAPEGALYRHFLPDKAYLDSNCVDGVRFELMFPSCWNGNKDIPPNKMDHMAYPSQVMTGECPEGFPERVPSLFYEIIWNTFAFKDKQGQFVLANGDPTGYGFHADFIMGWDEELLRKAVNTCTNLSGLTSDCPLFTMQDPSVYNSCNLTKIPAVVAEEEKIITDMDNLPGNLPIQPGPAYAIGETAGAQPAKDQKPNPAPQPQAPAPPAPAPPAPAPAPPAEQPAPPVEAPPAPAEPVKEPSVPVLSYSAGSSIAPSATYAPGGIVGLHDDKPAVAAVAEPAPTPAPENKKEDADNKDVVSTEYKTDGREITEVYWVEEVVVAMEASTYTSTTTVMEPPLRKRSHLLHHRHHYAGM</sequence>
<dbReference type="PANTHER" id="PTHR43662:SF7">
    <property type="entry name" value="DUF1996 DOMAIN-CONTAINING PROTEIN"/>
    <property type="match status" value="1"/>
</dbReference>
<proteinExistence type="predicted"/>
<feature type="chain" id="PRO_5040722114" evidence="2">
    <location>
        <begin position="19"/>
        <end position="531"/>
    </location>
</feature>
<dbReference type="AlphaFoldDB" id="A0A9W4CXX6"/>
<keyword evidence="2" id="KW-0732">Signal</keyword>
<protein>
    <submittedName>
        <fullName evidence="4">BgTH12-07574</fullName>
    </submittedName>
</protein>
<dbReference type="Proteomes" id="UP000683417">
    <property type="component" value="Unassembled WGS sequence"/>
</dbReference>
<evidence type="ECO:0000313" key="4">
    <source>
        <dbReference type="EMBL" id="CAD6500397.1"/>
    </source>
</evidence>
<evidence type="ECO:0000256" key="2">
    <source>
        <dbReference type="SAM" id="SignalP"/>
    </source>
</evidence>
<evidence type="ECO:0000256" key="1">
    <source>
        <dbReference type="SAM" id="MobiDB-lite"/>
    </source>
</evidence>
<name>A0A9W4CXX6_BLUGR</name>
<dbReference type="EMBL" id="CAJHIT010000003">
    <property type="protein sequence ID" value="CAD6500397.1"/>
    <property type="molecule type" value="Genomic_DNA"/>
</dbReference>
<dbReference type="InterPro" id="IPR018535">
    <property type="entry name" value="DUF1996"/>
</dbReference>
<dbReference type="Pfam" id="PF09362">
    <property type="entry name" value="DUF1996"/>
    <property type="match status" value="1"/>
</dbReference>
<feature type="region of interest" description="Disordered" evidence="1">
    <location>
        <begin position="342"/>
        <end position="418"/>
    </location>
</feature>
<dbReference type="PANTHER" id="PTHR43662">
    <property type="match status" value="1"/>
</dbReference>
<feature type="domain" description="DUF1996" evidence="3">
    <location>
        <begin position="34"/>
        <end position="285"/>
    </location>
</feature>
<evidence type="ECO:0000259" key="3">
    <source>
        <dbReference type="Pfam" id="PF09362"/>
    </source>
</evidence>
<evidence type="ECO:0000313" key="5">
    <source>
        <dbReference type="Proteomes" id="UP000683417"/>
    </source>
</evidence>
<reference evidence="4" key="1">
    <citation type="submission" date="2020-10" db="EMBL/GenBank/DDBJ databases">
        <authorList>
            <person name="Muller C M."/>
        </authorList>
    </citation>
    <scope>NUCLEOTIDE SEQUENCE</scope>
    <source>
        <strain evidence="4">THUN-12</strain>
    </source>
</reference>
<gene>
    <name evidence="4" type="ORF">BGTH12_LOCUS1755</name>
</gene>